<dbReference type="GO" id="GO:0008270">
    <property type="term" value="F:zinc ion binding"/>
    <property type="evidence" value="ECO:0007669"/>
    <property type="project" value="InterPro"/>
</dbReference>
<dbReference type="EMBL" id="MWPX01000038">
    <property type="protein sequence ID" value="OUM46655.1"/>
    <property type="molecule type" value="Genomic_DNA"/>
</dbReference>
<keyword evidence="2" id="KW-0695">RNA-directed DNA polymerase</keyword>
<dbReference type="InterPro" id="IPR051083">
    <property type="entry name" value="GrpII_Intron_Splice-Mob/Def"/>
</dbReference>
<dbReference type="GO" id="GO:0003676">
    <property type="term" value="F:nucleic acid binding"/>
    <property type="evidence" value="ECO:0007669"/>
    <property type="project" value="InterPro"/>
</dbReference>
<sequence>MKNATEKSYVSAATPLTSFDDIPWVKLEKYVRRLQQRIYRAESLGKKREVKNLQRLMMRSKAALLLSIRQVTQINKGKRTAGVDGFKVSSNKERTDLYNKIKDYNIYSHNPSPALRKYIPKGKNKLRPLGIPTMIDRTFQNIVKLALEPQWEYRFESISYGFRPKRSAHDAVEAIFNKLHTNTKKRWIFEGDFKGCFDNLNHDYILEQLADFPAKNTIAKWLKAGFVDNDVFNKTDAGTPQGGIISPLLANIALHGMEDEIGVNYRIVRKKQKNKTIKIYHEVYDTKTVVRYADDFVIICETQKEAESMYEKLKPYLKKRGLELAPEKTKIVHITEGFDFLGFHFRHYPTCKEKGRLWKMIVKPSGKSQSKMIEKVRECFKKHQGSNVEGLIRDLNPIIRGYGNYWRTVQSKKIFSKMDYYIWKKTKHFLKRLHTNKTWKWIIKRYFHPDIHGQSKDQWLLTDPNKKYQLTRMKWVPIIDHTTVAYKNTPFDNKLTNYYLNREVKLFEKNNVLSRQKLARIQKHRCPLCNTSILTEEALETHHKKPKCHGGSDKYENLALVHTACHILWHKAFPARGEIPSKKQVNAFRKMLNKRKIVV</sequence>
<dbReference type="PANTHER" id="PTHR34047:SF10">
    <property type="entry name" value="GROUP II INTRON-ASSOCIATED OPEN READING FRAME"/>
    <property type="match status" value="1"/>
</dbReference>
<reference evidence="2 3" key="1">
    <citation type="submission" date="2017-02" db="EMBL/GenBank/DDBJ databases">
        <title>Bacillus pseudomycoides isolate FSL K6-0042.</title>
        <authorList>
            <person name="Kovac J."/>
        </authorList>
    </citation>
    <scope>NUCLEOTIDE SEQUENCE [LARGE SCALE GENOMIC DNA]</scope>
    <source>
        <strain evidence="2 3">FSL K6-0042</strain>
    </source>
</reference>
<dbReference type="RefSeq" id="WP_003207675.1">
    <property type="nucleotide sequence ID" value="NZ_CM000744.1"/>
</dbReference>
<dbReference type="CDD" id="cd01651">
    <property type="entry name" value="RT_G2_intron"/>
    <property type="match status" value="1"/>
</dbReference>
<comment type="caution">
    <text evidence="2">The sequence shown here is derived from an EMBL/GenBank/DDBJ whole genome shotgun (WGS) entry which is preliminary data.</text>
</comment>
<organism evidence="2 3">
    <name type="scientific">Bacillus pseudomycoides</name>
    <dbReference type="NCBI Taxonomy" id="64104"/>
    <lineage>
        <taxon>Bacteria</taxon>
        <taxon>Bacillati</taxon>
        <taxon>Bacillota</taxon>
        <taxon>Bacilli</taxon>
        <taxon>Bacillales</taxon>
        <taxon>Bacillaceae</taxon>
        <taxon>Bacillus</taxon>
        <taxon>Bacillus cereus group</taxon>
    </lineage>
</organism>
<dbReference type="InterPro" id="IPR003615">
    <property type="entry name" value="HNH_nuc"/>
</dbReference>
<proteinExistence type="predicted"/>
<evidence type="ECO:0000313" key="3">
    <source>
        <dbReference type="Proteomes" id="UP000195321"/>
    </source>
</evidence>
<keyword evidence="2" id="KW-0808">Transferase</keyword>
<dbReference type="InterPro" id="IPR043502">
    <property type="entry name" value="DNA/RNA_pol_sf"/>
</dbReference>
<dbReference type="InterPro" id="IPR025960">
    <property type="entry name" value="RVT_N"/>
</dbReference>
<dbReference type="GO" id="GO:0003964">
    <property type="term" value="F:RNA-directed DNA polymerase activity"/>
    <property type="evidence" value="ECO:0007669"/>
    <property type="project" value="UniProtKB-KW"/>
</dbReference>
<dbReference type="Pfam" id="PF13655">
    <property type="entry name" value="RVT_N"/>
    <property type="match status" value="1"/>
</dbReference>
<dbReference type="Pfam" id="PF08388">
    <property type="entry name" value="GIIM"/>
    <property type="match status" value="1"/>
</dbReference>
<protein>
    <submittedName>
        <fullName evidence="2">Group II intron reverse transcriptase/maturase</fullName>
    </submittedName>
</protein>
<dbReference type="InterPro" id="IPR000477">
    <property type="entry name" value="RT_dom"/>
</dbReference>
<dbReference type="Proteomes" id="UP000195321">
    <property type="component" value="Unassembled WGS sequence"/>
</dbReference>
<dbReference type="SUPFAM" id="SSF56672">
    <property type="entry name" value="DNA/RNA polymerases"/>
    <property type="match status" value="1"/>
</dbReference>
<dbReference type="InterPro" id="IPR013597">
    <property type="entry name" value="Mat_intron_G2"/>
</dbReference>
<dbReference type="SMART" id="SM00507">
    <property type="entry name" value="HNHc"/>
    <property type="match status" value="1"/>
</dbReference>
<dbReference type="InterPro" id="IPR030931">
    <property type="entry name" value="Group_II_RT_mat"/>
</dbReference>
<accession>A0A1Y3M8A4</accession>
<dbReference type="Pfam" id="PF01844">
    <property type="entry name" value="HNH"/>
    <property type="match status" value="1"/>
</dbReference>
<dbReference type="InterPro" id="IPR002711">
    <property type="entry name" value="HNH"/>
</dbReference>
<dbReference type="PROSITE" id="PS50878">
    <property type="entry name" value="RT_POL"/>
    <property type="match status" value="1"/>
</dbReference>
<evidence type="ECO:0000259" key="1">
    <source>
        <dbReference type="PROSITE" id="PS50878"/>
    </source>
</evidence>
<dbReference type="NCBIfam" id="TIGR04416">
    <property type="entry name" value="group_II_RT_mat"/>
    <property type="match status" value="1"/>
</dbReference>
<dbReference type="Pfam" id="PF00078">
    <property type="entry name" value="RVT_1"/>
    <property type="match status" value="1"/>
</dbReference>
<feature type="domain" description="Reverse transcriptase" evidence="1">
    <location>
        <begin position="100"/>
        <end position="345"/>
    </location>
</feature>
<dbReference type="GO" id="GO:0004519">
    <property type="term" value="F:endonuclease activity"/>
    <property type="evidence" value="ECO:0007669"/>
    <property type="project" value="InterPro"/>
</dbReference>
<name>A0A1Y3M8A4_9BACI</name>
<dbReference type="CDD" id="cd00085">
    <property type="entry name" value="HNHc"/>
    <property type="match status" value="1"/>
</dbReference>
<evidence type="ECO:0000313" key="2">
    <source>
        <dbReference type="EMBL" id="OUM46655.1"/>
    </source>
</evidence>
<dbReference type="AlphaFoldDB" id="A0A1Y3M8A4"/>
<dbReference type="PANTHER" id="PTHR34047">
    <property type="entry name" value="NUCLEAR INTRON MATURASE 1, MITOCHONDRIAL-RELATED"/>
    <property type="match status" value="1"/>
</dbReference>
<gene>
    <name evidence="2" type="ORF">BW425_22550</name>
</gene>
<dbReference type="Gene3D" id="1.10.30.50">
    <property type="match status" value="1"/>
</dbReference>
<keyword evidence="2" id="KW-0548">Nucleotidyltransferase</keyword>